<keyword evidence="5 7" id="KW-1133">Transmembrane helix</keyword>
<reference evidence="9 10" key="1">
    <citation type="submission" date="2019-07" db="EMBL/GenBank/DDBJ databases">
        <authorList>
            <person name="Kim J."/>
        </authorList>
    </citation>
    <scope>NUCLEOTIDE SEQUENCE [LARGE SCALE GENOMIC DNA]</scope>
    <source>
        <strain evidence="9 10">JC52</strain>
    </source>
</reference>
<evidence type="ECO:0000256" key="1">
    <source>
        <dbReference type="ARBA" id="ARBA00004651"/>
    </source>
</evidence>
<organism evidence="9 10">
    <name type="scientific">Paenibacillus cremeus</name>
    <dbReference type="NCBI Taxonomy" id="2163881"/>
    <lineage>
        <taxon>Bacteria</taxon>
        <taxon>Bacillati</taxon>
        <taxon>Bacillota</taxon>
        <taxon>Bacilli</taxon>
        <taxon>Bacillales</taxon>
        <taxon>Paenibacillaceae</taxon>
        <taxon>Paenibacillus</taxon>
    </lineage>
</organism>
<comment type="subcellular location">
    <subcellularLocation>
        <location evidence="1 7">Cell membrane</location>
        <topology evidence="1 7">Multi-pass membrane protein</topology>
    </subcellularLocation>
</comment>
<evidence type="ECO:0000256" key="2">
    <source>
        <dbReference type="ARBA" id="ARBA00022448"/>
    </source>
</evidence>
<dbReference type="PANTHER" id="PTHR32243:SF18">
    <property type="entry name" value="INNER MEMBRANE ABC TRANSPORTER PERMEASE PROTEIN YCJP"/>
    <property type="match status" value="1"/>
</dbReference>
<keyword evidence="10" id="KW-1185">Reference proteome</keyword>
<feature type="transmembrane region" description="Helical" evidence="7">
    <location>
        <begin position="139"/>
        <end position="162"/>
    </location>
</feature>
<feature type="transmembrane region" description="Helical" evidence="7">
    <location>
        <begin position="183"/>
        <end position="205"/>
    </location>
</feature>
<evidence type="ECO:0000313" key="10">
    <source>
        <dbReference type="Proteomes" id="UP000317036"/>
    </source>
</evidence>
<feature type="transmembrane region" description="Helical" evidence="7">
    <location>
        <begin position="241"/>
        <end position="262"/>
    </location>
</feature>
<gene>
    <name evidence="9" type="ORF">FPZ49_30085</name>
</gene>
<dbReference type="InterPro" id="IPR000515">
    <property type="entry name" value="MetI-like"/>
</dbReference>
<dbReference type="GO" id="GO:0055085">
    <property type="term" value="P:transmembrane transport"/>
    <property type="evidence" value="ECO:0007669"/>
    <property type="project" value="InterPro"/>
</dbReference>
<dbReference type="AlphaFoldDB" id="A0A559JZX6"/>
<keyword evidence="2 7" id="KW-0813">Transport</keyword>
<dbReference type="PROSITE" id="PS50928">
    <property type="entry name" value="ABC_TM1"/>
    <property type="match status" value="1"/>
</dbReference>
<dbReference type="PANTHER" id="PTHR32243">
    <property type="entry name" value="MALTOSE TRANSPORT SYSTEM PERMEASE-RELATED"/>
    <property type="match status" value="1"/>
</dbReference>
<evidence type="ECO:0000313" key="9">
    <source>
        <dbReference type="EMBL" id="TVY05455.1"/>
    </source>
</evidence>
<evidence type="ECO:0000256" key="7">
    <source>
        <dbReference type="RuleBase" id="RU363032"/>
    </source>
</evidence>
<sequence length="277" mass="30590">MAGIEPVKKLIFFITVAALVVLSFFPLYWLFISSLKPSDQLFSMPPKWITLTPTLKHYIAAFKTQPLALYYWNSTVVAIDTLIITLIFGCMIAYPVARLQFRGKSAVLMLVVATSMFPAMTMVLPIFSGLRDIGLLNSFTGLGITHAAFSLPMVVWLLSALFKDVPMELEDAALIDGYNRLQAFLRIMLPLAAPAMATASILVFVNSWNEFLFSFTLMSEAGKRTLPVGIMMFPGEYEFPWATISAAIVVSVVPLVLVILFFQKQVVQGLTNGAVKG</sequence>
<comment type="caution">
    <text evidence="9">The sequence shown here is derived from an EMBL/GenBank/DDBJ whole genome shotgun (WGS) entry which is preliminary data.</text>
</comment>
<dbReference type="RefSeq" id="WP_144854030.1">
    <property type="nucleotide sequence ID" value="NZ_VNJI01000058.1"/>
</dbReference>
<feature type="domain" description="ABC transmembrane type-1" evidence="8">
    <location>
        <begin position="71"/>
        <end position="261"/>
    </location>
</feature>
<evidence type="ECO:0000256" key="6">
    <source>
        <dbReference type="ARBA" id="ARBA00023136"/>
    </source>
</evidence>
<comment type="similarity">
    <text evidence="7">Belongs to the binding-protein-dependent transport system permease family.</text>
</comment>
<evidence type="ECO:0000256" key="3">
    <source>
        <dbReference type="ARBA" id="ARBA00022475"/>
    </source>
</evidence>
<keyword evidence="4 7" id="KW-0812">Transmembrane</keyword>
<dbReference type="CDD" id="cd06261">
    <property type="entry name" value="TM_PBP2"/>
    <property type="match status" value="1"/>
</dbReference>
<dbReference type="Pfam" id="PF00528">
    <property type="entry name" value="BPD_transp_1"/>
    <property type="match status" value="1"/>
</dbReference>
<keyword evidence="6 7" id="KW-0472">Membrane</keyword>
<dbReference type="Proteomes" id="UP000317036">
    <property type="component" value="Unassembled WGS sequence"/>
</dbReference>
<dbReference type="InterPro" id="IPR035906">
    <property type="entry name" value="MetI-like_sf"/>
</dbReference>
<feature type="transmembrane region" description="Helical" evidence="7">
    <location>
        <begin position="70"/>
        <end position="94"/>
    </location>
</feature>
<dbReference type="InterPro" id="IPR050901">
    <property type="entry name" value="BP-dep_ABC_trans_perm"/>
</dbReference>
<dbReference type="Gene3D" id="1.10.3720.10">
    <property type="entry name" value="MetI-like"/>
    <property type="match status" value="1"/>
</dbReference>
<evidence type="ECO:0000256" key="4">
    <source>
        <dbReference type="ARBA" id="ARBA00022692"/>
    </source>
</evidence>
<proteinExistence type="inferred from homology"/>
<feature type="transmembrane region" description="Helical" evidence="7">
    <location>
        <begin position="106"/>
        <end position="127"/>
    </location>
</feature>
<protein>
    <submittedName>
        <fullName evidence="9">Carbohydrate ABC transporter permease</fullName>
    </submittedName>
</protein>
<evidence type="ECO:0000259" key="8">
    <source>
        <dbReference type="PROSITE" id="PS50928"/>
    </source>
</evidence>
<accession>A0A559JZX6</accession>
<keyword evidence="3" id="KW-1003">Cell membrane</keyword>
<dbReference type="SUPFAM" id="SSF161098">
    <property type="entry name" value="MetI-like"/>
    <property type="match status" value="1"/>
</dbReference>
<dbReference type="OrthoDB" id="9810086at2"/>
<evidence type="ECO:0000256" key="5">
    <source>
        <dbReference type="ARBA" id="ARBA00022989"/>
    </source>
</evidence>
<dbReference type="EMBL" id="VNJI01000058">
    <property type="protein sequence ID" value="TVY05455.1"/>
    <property type="molecule type" value="Genomic_DNA"/>
</dbReference>
<dbReference type="GO" id="GO:0005886">
    <property type="term" value="C:plasma membrane"/>
    <property type="evidence" value="ECO:0007669"/>
    <property type="project" value="UniProtKB-SubCell"/>
</dbReference>
<feature type="transmembrane region" description="Helical" evidence="7">
    <location>
        <begin position="12"/>
        <end position="32"/>
    </location>
</feature>
<name>A0A559JZX6_9BACL</name>